<dbReference type="SUPFAM" id="SSF56112">
    <property type="entry name" value="Protein kinase-like (PK-like)"/>
    <property type="match status" value="1"/>
</dbReference>
<feature type="region of interest" description="Disordered" evidence="10">
    <location>
        <begin position="118"/>
        <end position="138"/>
    </location>
</feature>
<dbReference type="EMBL" id="GG663741">
    <property type="protein sequence ID" value="EEH55990.1"/>
    <property type="molecule type" value="Genomic_DNA"/>
</dbReference>
<comment type="catalytic activity">
    <reaction evidence="6">
        <text>(5R)-5-hydroxy-L-lysine + GTP = (5R)-5-phosphooxy-L-lysine + GDP + H(+)</text>
        <dbReference type="Rhea" id="RHEA:19049"/>
        <dbReference type="ChEBI" id="CHEBI:15378"/>
        <dbReference type="ChEBI" id="CHEBI:37565"/>
        <dbReference type="ChEBI" id="CHEBI:57882"/>
        <dbReference type="ChEBI" id="CHEBI:58189"/>
        <dbReference type="ChEBI" id="CHEBI:58357"/>
        <dbReference type="EC" id="2.7.1.81"/>
    </reaction>
</comment>
<feature type="domain" description="Aminoglycoside phosphotransferase" evidence="11">
    <location>
        <begin position="47"/>
        <end position="312"/>
    </location>
</feature>
<gene>
    <name evidence="12" type="ORF">MICPUCDRAFT_59381</name>
</gene>
<dbReference type="OMA" id="AAHSCQL"/>
<dbReference type="InterPro" id="IPR050249">
    <property type="entry name" value="Pseudomonas-type_ThrB"/>
</dbReference>
<dbReference type="PANTHER" id="PTHR21064:SF1">
    <property type="entry name" value="HYDROXYLYSINE KINASE"/>
    <property type="match status" value="1"/>
</dbReference>
<evidence type="ECO:0000256" key="8">
    <source>
        <dbReference type="ARBA" id="ARBA00038873"/>
    </source>
</evidence>
<evidence type="ECO:0000256" key="1">
    <source>
        <dbReference type="ARBA" id="ARBA00004496"/>
    </source>
</evidence>
<keyword evidence="4" id="KW-0808">Transferase</keyword>
<dbReference type="AlphaFoldDB" id="C1MVH6"/>
<comment type="function">
    <text evidence="7">Catalyzes the GTP-dependent phosphorylation of 5-hydroxy-L-lysine.</text>
</comment>
<dbReference type="GO" id="GO:0005737">
    <property type="term" value="C:cytoplasm"/>
    <property type="evidence" value="ECO:0007669"/>
    <property type="project" value="UniProtKB-SubCell"/>
</dbReference>
<comment type="similarity">
    <text evidence="2">Belongs to the aminoglycoside phosphotransferase family.</text>
</comment>
<evidence type="ECO:0000256" key="6">
    <source>
        <dbReference type="ARBA" id="ARBA00036820"/>
    </source>
</evidence>
<keyword evidence="13" id="KW-1185">Reference proteome</keyword>
<name>C1MVH6_MICPC</name>
<evidence type="ECO:0000313" key="12">
    <source>
        <dbReference type="EMBL" id="EEH55990.1"/>
    </source>
</evidence>
<dbReference type="Gene3D" id="3.90.1200.10">
    <property type="match status" value="1"/>
</dbReference>
<dbReference type="PANTHER" id="PTHR21064">
    <property type="entry name" value="AMINOGLYCOSIDE PHOSPHOTRANSFERASE DOMAIN-CONTAINING PROTEIN-RELATED"/>
    <property type="match status" value="1"/>
</dbReference>
<evidence type="ECO:0000256" key="4">
    <source>
        <dbReference type="ARBA" id="ARBA00022679"/>
    </source>
</evidence>
<evidence type="ECO:0000313" key="13">
    <source>
        <dbReference type="Proteomes" id="UP000001876"/>
    </source>
</evidence>
<evidence type="ECO:0000259" key="11">
    <source>
        <dbReference type="Pfam" id="PF01636"/>
    </source>
</evidence>
<evidence type="ECO:0000256" key="7">
    <source>
        <dbReference type="ARBA" id="ARBA00037368"/>
    </source>
</evidence>
<dbReference type="GO" id="GO:0047992">
    <property type="term" value="F:hydroxylysine kinase activity"/>
    <property type="evidence" value="ECO:0007669"/>
    <property type="project" value="UniProtKB-EC"/>
</dbReference>
<dbReference type="OrthoDB" id="496377at2759"/>
<protein>
    <recommendedName>
        <fullName evidence="9">Hydroxylysine kinase</fullName>
        <ecNumber evidence="8">2.7.1.81</ecNumber>
    </recommendedName>
</protein>
<accession>C1MVH6</accession>
<keyword evidence="5" id="KW-0418">Kinase</keyword>
<dbReference type="KEGG" id="mpp:MICPUCDRAFT_59381"/>
<dbReference type="eggNOG" id="ENOG502QT7T">
    <property type="taxonomic scope" value="Eukaryota"/>
</dbReference>
<evidence type="ECO:0000256" key="3">
    <source>
        <dbReference type="ARBA" id="ARBA00022490"/>
    </source>
</evidence>
<dbReference type="STRING" id="564608.C1MVH6"/>
<dbReference type="Proteomes" id="UP000001876">
    <property type="component" value="Unassembled WGS sequence"/>
</dbReference>
<proteinExistence type="inferred from homology"/>
<evidence type="ECO:0000256" key="9">
    <source>
        <dbReference type="ARBA" id="ARBA00040505"/>
    </source>
</evidence>
<dbReference type="Pfam" id="PF01636">
    <property type="entry name" value="APH"/>
    <property type="match status" value="1"/>
</dbReference>
<dbReference type="EC" id="2.7.1.81" evidence="8"/>
<dbReference type="InterPro" id="IPR011009">
    <property type="entry name" value="Kinase-like_dom_sf"/>
</dbReference>
<reference evidence="12 13" key="1">
    <citation type="journal article" date="2009" name="Science">
        <title>Green evolution and dynamic adaptations revealed by genomes of the marine picoeukaryotes Micromonas.</title>
        <authorList>
            <person name="Worden A.Z."/>
            <person name="Lee J.H."/>
            <person name="Mock T."/>
            <person name="Rouze P."/>
            <person name="Simmons M.P."/>
            <person name="Aerts A.L."/>
            <person name="Allen A.E."/>
            <person name="Cuvelier M.L."/>
            <person name="Derelle E."/>
            <person name="Everett M.V."/>
            <person name="Foulon E."/>
            <person name="Grimwood J."/>
            <person name="Gundlach H."/>
            <person name="Henrissat B."/>
            <person name="Napoli C."/>
            <person name="McDonald S.M."/>
            <person name="Parker M.S."/>
            <person name="Rombauts S."/>
            <person name="Salamov A."/>
            <person name="Von Dassow P."/>
            <person name="Badger J.H."/>
            <person name="Coutinho P.M."/>
            <person name="Demir E."/>
            <person name="Dubchak I."/>
            <person name="Gentemann C."/>
            <person name="Eikrem W."/>
            <person name="Gready J.E."/>
            <person name="John U."/>
            <person name="Lanier W."/>
            <person name="Lindquist E.A."/>
            <person name="Lucas S."/>
            <person name="Mayer K.F."/>
            <person name="Moreau H."/>
            <person name="Not F."/>
            <person name="Otillar R."/>
            <person name="Panaud O."/>
            <person name="Pangilinan J."/>
            <person name="Paulsen I."/>
            <person name="Piegu B."/>
            <person name="Poliakov A."/>
            <person name="Robbens S."/>
            <person name="Schmutz J."/>
            <person name="Toulza E."/>
            <person name="Wyss T."/>
            <person name="Zelensky A."/>
            <person name="Zhou K."/>
            <person name="Armbrust E.V."/>
            <person name="Bhattacharya D."/>
            <person name="Goodenough U.W."/>
            <person name="Van de Peer Y."/>
            <person name="Grigoriev I.V."/>
        </authorList>
    </citation>
    <scope>NUCLEOTIDE SEQUENCE [LARGE SCALE GENOMIC DNA]</scope>
    <source>
        <strain evidence="12 13">CCMP1545</strain>
    </source>
</reference>
<organism evidence="13">
    <name type="scientific">Micromonas pusilla (strain CCMP1545)</name>
    <name type="common">Picoplanktonic green alga</name>
    <dbReference type="NCBI Taxonomy" id="564608"/>
    <lineage>
        <taxon>Eukaryota</taxon>
        <taxon>Viridiplantae</taxon>
        <taxon>Chlorophyta</taxon>
        <taxon>Mamiellophyceae</taxon>
        <taxon>Mamiellales</taxon>
        <taxon>Mamiellaceae</taxon>
        <taxon>Micromonas</taxon>
    </lineage>
</organism>
<evidence type="ECO:0000256" key="2">
    <source>
        <dbReference type="ARBA" id="ARBA00006219"/>
    </source>
</evidence>
<dbReference type="RefSeq" id="XP_003060038.1">
    <property type="nucleotide sequence ID" value="XM_003059992.1"/>
</dbReference>
<comment type="subcellular location">
    <subcellularLocation>
        <location evidence="1">Cytoplasm</location>
    </subcellularLocation>
</comment>
<sequence>MSADDEARRKRERPRISPETLVAHIDEHFALDGGALDVGSVVEQNSYDDRNFYATTTGPGAAAYALKVHNGVESEIPAFLECQCAMMRHLLAKGVNTPRPVRTRDGKDWSVIELPTSAMNTSSDDAGDGGEATPKPKTRAHAVRVMTWLPGIIAERSDAVPHLPAFLFRVGAFVGTVSAALTDFYHPGARRDHLWDNVNALHVRGLLRAVDDEGKRALVERALEDFEEKALRRRDAFRVGVAHNDANDNNILVADDDGGGADDASPRPVVGLLDFGDVVETWVVNEIAISAAYFALGKDDPIAAVAEMVRGYVSVFPLTDVELAATPTLVRARLACSCVCGAYSAMEDPGNAAYLLLHAGPGWETLMKLTDAGDDALLRAVDAAARRDTRVPSSIRRDE</sequence>
<evidence type="ECO:0000256" key="5">
    <source>
        <dbReference type="ARBA" id="ARBA00022777"/>
    </source>
</evidence>
<keyword evidence="3" id="KW-0963">Cytoplasm</keyword>
<evidence type="ECO:0000256" key="10">
    <source>
        <dbReference type="SAM" id="MobiDB-lite"/>
    </source>
</evidence>
<dbReference type="InterPro" id="IPR002575">
    <property type="entry name" value="Aminoglycoside_PTrfase"/>
</dbReference>
<dbReference type="GeneID" id="9685194"/>